<organism evidence="1">
    <name type="scientific">marine sediment metagenome</name>
    <dbReference type="NCBI Taxonomy" id="412755"/>
    <lineage>
        <taxon>unclassified sequences</taxon>
        <taxon>metagenomes</taxon>
        <taxon>ecological metagenomes</taxon>
    </lineage>
</organism>
<dbReference type="AlphaFoldDB" id="A0A0F9IHF8"/>
<proteinExistence type="predicted"/>
<reference evidence="1" key="1">
    <citation type="journal article" date="2015" name="Nature">
        <title>Complex archaea that bridge the gap between prokaryotes and eukaryotes.</title>
        <authorList>
            <person name="Spang A."/>
            <person name="Saw J.H."/>
            <person name="Jorgensen S.L."/>
            <person name="Zaremba-Niedzwiedzka K."/>
            <person name="Martijn J."/>
            <person name="Lind A.E."/>
            <person name="van Eijk R."/>
            <person name="Schleper C."/>
            <person name="Guy L."/>
            <person name="Ettema T.J."/>
        </authorList>
    </citation>
    <scope>NUCLEOTIDE SEQUENCE</scope>
</reference>
<gene>
    <name evidence="1" type="ORF">LCGC14_1941550</name>
</gene>
<comment type="caution">
    <text evidence="1">The sequence shown here is derived from an EMBL/GenBank/DDBJ whole genome shotgun (WGS) entry which is preliminary data.</text>
</comment>
<sequence length="103" mass="12680">MVRIVAYYLTIFLKGDMKDLRKFYWDVKFKRFKNTIKDSNEMIKTKVKEFRKLKKEIVRQKKLSQKIDRNTYASNEISERLEYFDNKIENLIYKLKSYSSKEC</sequence>
<dbReference type="EMBL" id="LAZR01021022">
    <property type="protein sequence ID" value="KKL86757.1"/>
    <property type="molecule type" value="Genomic_DNA"/>
</dbReference>
<protein>
    <submittedName>
        <fullName evidence="1">Uncharacterized protein</fullName>
    </submittedName>
</protein>
<name>A0A0F9IHF8_9ZZZZ</name>
<evidence type="ECO:0000313" key="1">
    <source>
        <dbReference type="EMBL" id="KKL86757.1"/>
    </source>
</evidence>
<accession>A0A0F9IHF8</accession>